<evidence type="ECO:0000313" key="2">
    <source>
        <dbReference type="Proteomes" id="UP000772434"/>
    </source>
</evidence>
<dbReference type="EMBL" id="JADNRY010000156">
    <property type="protein sequence ID" value="KAF9063025.1"/>
    <property type="molecule type" value="Genomic_DNA"/>
</dbReference>
<reference evidence="1" key="1">
    <citation type="submission" date="2020-11" db="EMBL/GenBank/DDBJ databases">
        <authorList>
            <consortium name="DOE Joint Genome Institute"/>
            <person name="Ahrendt S."/>
            <person name="Riley R."/>
            <person name="Andreopoulos W."/>
            <person name="Labutti K."/>
            <person name="Pangilinan J."/>
            <person name="Ruiz-Duenas F.J."/>
            <person name="Barrasa J.M."/>
            <person name="Sanchez-Garcia M."/>
            <person name="Camarero S."/>
            <person name="Miyauchi S."/>
            <person name="Serrano A."/>
            <person name="Linde D."/>
            <person name="Babiker R."/>
            <person name="Drula E."/>
            <person name="Ayuso-Fernandez I."/>
            <person name="Pacheco R."/>
            <person name="Padilla G."/>
            <person name="Ferreira P."/>
            <person name="Barriuso J."/>
            <person name="Kellner H."/>
            <person name="Castanera R."/>
            <person name="Alfaro M."/>
            <person name="Ramirez L."/>
            <person name="Pisabarro A.G."/>
            <person name="Kuo A."/>
            <person name="Tritt A."/>
            <person name="Lipzen A."/>
            <person name="He G."/>
            <person name="Yan M."/>
            <person name="Ng V."/>
            <person name="Cullen D."/>
            <person name="Martin F."/>
            <person name="Rosso M.-N."/>
            <person name="Henrissat B."/>
            <person name="Hibbett D."/>
            <person name="Martinez A.T."/>
            <person name="Grigoriev I.V."/>
        </authorList>
    </citation>
    <scope>NUCLEOTIDE SEQUENCE</scope>
    <source>
        <strain evidence="1">AH 40177</strain>
    </source>
</reference>
<proteinExistence type="predicted"/>
<sequence>MAVGIVSELLQDALLTDCYDKLNNRKYACKFVNVKGEECNETFHLLHIIDDFDEKSDKETLMSNIKYWVKFEHEFPYINTSRIAMNYLYKMPLSRGFLQYIPENSTQPKVAKVISVGKISRCQLVSAERVDVKGTTKSVKQVKFRYLSQEMELASACVCHVFNRKELTCNVWNGEFTAGTKFGQAGLIGVATASVRDLPDVPDPSLFIPIYNIRNRLLTSDDLQNNALQSVPYFRVDNKLAELPRGSLALICHTIQRYDIEKISFGIQWIAVIATPDSETIVDFEHDRERELSPD</sequence>
<organism evidence="1 2">
    <name type="scientific">Rhodocollybia butyracea</name>
    <dbReference type="NCBI Taxonomy" id="206335"/>
    <lineage>
        <taxon>Eukaryota</taxon>
        <taxon>Fungi</taxon>
        <taxon>Dikarya</taxon>
        <taxon>Basidiomycota</taxon>
        <taxon>Agaricomycotina</taxon>
        <taxon>Agaricomycetes</taxon>
        <taxon>Agaricomycetidae</taxon>
        <taxon>Agaricales</taxon>
        <taxon>Marasmiineae</taxon>
        <taxon>Omphalotaceae</taxon>
        <taxon>Rhodocollybia</taxon>
    </lineage>
</organism>
<dbReference type="Proteomes" id="UP000772434">
    <property type="component" value="Unassembled WGS sequence"/>
</dbReference>
<protein>
    <submittedName>
        <fullName evidence="1">Uncharacterized protein</fullName>
    </submittedName>
</protein>
<accession>A0A9P5PJ58</accession>
<keyword evidence="2" id="KW-1185">Reference proteome</keyword>
<comment type="caution">
    <text evidence="1">The sequence shown here is derived from an EMBL/GenBank/DDBJ whole genome shotgun (WGS) entry which is preliminary data.</text>
</comment>
<gene>
    <name evidence="1" type="ORF">BDP27DRAFT_1427324</name>
</gene>
<evidence type="ECO:0000313" key="1">
    <source>
        <dbReference type="EMBL" id="KAF9063025.1"/>
    </source>
</evidence>
<dbReference type="AlphaFoldDB" id="A0A9P5PJ58"/>
<name>A0A9P5PJ58_9AGAR</name>